<dbReference type="OrthoDB" id="8576717at2"/>
<dbReference type="Gene3D" id="3.40.50.300">
    <property type="entry name" value="P-loop containing nucleotide triphosphate hydrolases"/>
    <property type="match status" value="1"/>
</dbReference>
<reference evidence="1 2" key="1">
    <citation type="submission" date="2016-06" db="EMBL/GenBank/DDBJ databases">
        <authorList>
            <person name="Kjaerup R.B."/>
            <person name="Dalgaard T.S."/>
            <person name="Juul-Madsen H.R."/>
        </authorList>
    </citation>
    <scope>NUCLEOTIDE SEQUENCE [LARGE SCALE GENOMIC DNA]</scope>
    <source>
        <strain evidence="1 2">DSM 16361</strain>
    </source>
</reference>
<organism evidence="1 2">
    <name type="scientific">Thiomonas delicata</name>
    <name type="common">Thiomonas cuprina</name>
    <dbReference type="NCBI Taxonomy" id="364030"/>
    <lineage>
        <taxon>Bacteria</taxon>
        <taxon>Pseudomonadati</taxon>
        <taxon>Pseudomonadota</taxon>
        <taxon>Betaproteobacteria</taxon>
        <taxon>Burkholderiales</taxon>
        <taxon>Thiomonas</taxon>
    </lineage>
</organism>
<dbReference type="PANTHER" id="PTHR34301">
    <property type="entry name" value="DNA-BINDING PROTEIN-RELATED"/>
    <property type="match status" value="1"/>
</dbReference>
<accession>A0A238D178</accession>
<dbReference type="RefSeq" id="WP_094159424.1">
    <property type="nucleotide sequence ID" value="NZ_LT592170.1"/>
</dbReference>
<name>A0A238D178_THIDL</name>
<proteinExistence type="predicted"/>
<evidence type="ECO:0000313" key="2">
    <source>
        <dbReference type="Proteomes" id="UP000214566"/>
    </source>
</evidence>
<evidence type="ECO:0000313" key="1">
    <source>
        <dbReference type="EMBL" id="SBP87026.1"/>
    </source>
</evidence>
<dbReference type="InterPro" id="IPR027417">
    <property type="entry name" value="P-loop_NTPase"/>
</dbReference>
<gene>
    <name evidence="1" type="ORF">THIARS_50274</name>
</gene>
<keyword evidence="2" id="KW-1185">Reference proteome</keyword>
<dbReference type="SUPFAM" id="SSF52540">
    <property type="entry name" value="P-loop containing nucleoside triphosphate hydrolases"/>
    <property type="match status" value="1"/>
</dbReference>
<sequence>MATDPFFHRPDLANELANVILNEAALAPARSGLFLAAPRRTGKSTFLREDLMPALEKRGAAVLYVDLWADKTIEPGSAIVALVRSAFAQDDGFVLKMARKAGMDKVNVGGLSFDVAKVGLGTGVSLSQALGALSDRVKAPIVLMIDEAQQAATTDEGNNALFALKAARDELNSTHHFGLRIVATGSSRSKLAILRASKDQAFYKAMLRAFPPLGVDYVRWFVDNAGLPTQLDVDRTLRSFERAAWRPEVLMQALGDLPDDNGVLPPAERLDDAFEVAVAAAIEESDEAMLKVVRALTPLQGAVLRVLAIQGDGYTPYAAASLKAYSEQLAQLDPDSVDKVNVPNVQSTLEALQAKSLVWRAAHGEYALEEQGLVDLMRSKGLLA</sequence>
<dbReference type="AlphaFoldDB" id="A0A238D178"/>
<dbReference type="Proteomes" id="UP000214566">
    <property type="component" value="Unassembled WGS sequence"/>
</dbReference>
<dbReference type="PANTHER" id="PTHR34301:SF8">
    <property type="entry name" value="ATPASE DOMAIN-CONTAINING PROTEIN"/>
    <property type="match status" value="1"/>
</dbReference>
<dbReference type="EMBL" id="FLMQ01000045">
    <property type="protein sequence ID" value="SBP87026.1"/>
    <property type="molecule type" value="Genomic_DNA"/>
</dbReference>
<protein>
    <submittedName>
        <fullName evidence="1">Uncharacterized protein</fullName>
    </submittedName>
</protein>